<dbReference type="RefSeq" id="WP_272437388.1">
    <property type="nucleotide sequence ID" value="NZ_JAMQKB010000017.1"/>
</dbReference>
<dbReference type="Proteomes" id="UP001145050">
    <property type="component" value="Unassembled WGS sequence"/>
</dbReference>
<sequence>MAVPIVFGSINVNAQDTNATVSIGQNTQSGWNAHSKNNFGYGMLFGWNVATNSLNYVFDPDVTDTAINDNENNPTNQGQAL</sequence>
<evidence type="ECO:0000313" key="1">
    <source>
        <dbReference type="EMBL" id="MDC3425572.1"/>
    </source>
</evidence>
<reference evidence="1" key="1">
    <citation type="submission" date="2022-06" db="EMBL/GenBank/DDBJ databases">
        <title>Aquibacillus sp. a new bacterium isolated from soil saline samples.</title>
        <authorList>
            <person name="Galisteo C."/>
            <person name="De La Haba R."/>
            <person name="Sanchez-Porro C."/>
            <person name="Ventosa A."/>
        </authorList>
    </citation>
    <scope>NUCLEOTIDE SEQUENCE</scope>
    <source>
        <strain evidence="1">3ASR75-11</strain>
    </source>
</reference>
<gene>
    <name evidence="1" type="ORF">NC797_13780</name>
</gene>
<proteinExistence type="predicted"/>
<protein>
    <submittedName>
        <fullName evidence="1">Uncharacterized protein</fullName>
    </submittedName>
</protein>
<organism evidence="1 2">
    <name type="scientific">Terrihalobacillus insolitus</name>
    <dbReference type="NCBI Taxonomy" id="2950438"/>
    <lineage>
        <taxon>Bacteria</taxon>
        <taxon>Bacillati</taxon>
        <taxon>Bacillota</taxon>
        <taxon>Bacilli</taxon>
        <taxon>Bacillales</taxon>
        <taxon>Bacillaceae</taxon>
        <taxon>Terrihalobacillus</taxon>
    </lineage>
</organism>
<evidence type="ECO:0000313" key="2">
    <source>
        <dbReference type="Proteomes" id="UP001145050"/>
    </source>
</evidence>
<dbReference type="EMBL" id="JAMQKB010000017">
    <property type="protein sequence ID" value="MDC3425572.1"/>
    <property type="molecule type" value="Genomic_DNA"/>
</dbReference>
<dbReference type="AlphaFoldDB" id="A0A9X4AML5"/>
<name>A0A9X4AML5_9BACI</name>
<comment type="caution">
    <text evidence="1">The sequence shown here is derived from an EMBL/GenBank/DDBJ whole genome shotgun (WGS) entry which is preliminary data.</text>
</comment>
<keyword evidence="2" id="KW-1185">Reference proteome</keyword>
<accession>A0A9X4AML5</accession>